<keyword evidence="1" id="KW-0812">Transmembrane</keyword>
<dbReference type="NCBIfam" id="TIGR02357">
    <property type="entry name" value="ECF_ThiT_YuaJ"/>
    <property type="match status" value="1"/>
</dbReference>
<feature type="transmembrane region" description="Helical" evidence="1">
    <location>
        <begin position="150"/>
        <end position="177"/>
    </location>
</feature>
<dbReference type="Proteomes" id="UP000588491">
    <property type="component" value="Unassembled WGS sequence"/>
</dbReference>
<feature type="transmembrane region" description="Helical" evidence="1">
    <location>
        <begin position="111"/>
        <end position="130"/>
    </location>
</feature>
<reference evidence="2 3" key="1">
    <citation type="submission" date="2020-04" db="EMBL/GenBank/DDBJ databases">
        <title>Bacillus sp. UniB3 isolated from commercial digestive syrup.</title>
        <authorList>
            <person name="Thorat V."/>
            <person name="Kirdat K."/>
            <person name="Tiwarekar B."/>
            <person name="Yadav A."/>
        </authorList>
    </citation>
    <scope>NUCLEOTIDE SEQUENCE [LARGE SCALE GENOMIC DNA]</scope>
    <source>
        <strain evidence="2 3">UniB3</strain>
    </source>
</reference>
<dbReference type="InterPro" id="IPR012651">
    <property type="entry name" value="Thia_Transptr_ThiT"/>
</dbReference>
<gene>
    <name evidence="2" type="primary">thiT</name>
    <name evidence="2" type="ORF">HHU08_13225</name>
</gene>
<protein>
    <submittedName>
        <fullName evidence="2">Energy-coupled thiamine transporter ThiT</fullName>
    </submittedName>
</protein>
<name>A0A7Y0K8R4_9BACI</name>
<accession>A0A7Y0K8R4</accession>
<dbReference type="EMBL" id="JABBPK010000001">
    <property type="protein sequence ID" value="NMO77948.1"/>
    <property type="molecule type" value="Genomic_DNA"/>
</dbReference>
<dbReference type="RefSeq" id="WP_016205499.1">
    <property type="nucleotide sequence ID" value="NZ_JABBPK010000001.1"/>
</dbReference>
<proteinExistence type="predicted"/>
<dbReference type="AlphaFoldDB" id="A0A7Y0K8R4"/>
<evidence type="ECO:0000256" key="1">
    <source>
        <dbReference type="SAM" id="Phobius"/>
    </source>
</evidence>
<evidence type="ECO:0000313" key="3">
    <source>
        <dbReference type="Proteomes" id="UP000588491"/>
    </source>
</evidence>
<sequence length="194" mass="20926">MKNMKLVVMIEVAIMAAIALILDLLPSIPVFNTSISFAMVPIFIVAFRWGFKASTIAGFLWGLLQIVVGDLQALGFWQVILEYLFAFACIGFAGLFASSIQNALKTKQKGLAIGLIILAVVVGGFTRYIWHFIAGVTIWASYAPEGMSPFINSLIVNGGSYLGATILCSIVLVLLLISAPRIVLDRPSTGISRN</sequence>
<dbReference type="Pfam" id="PF09515">
    <property type="entry name" value="Thia_YuaJ"/>
    <property type="match status" value="1"/>
</dbReference>
<feature type="transmembrane region" description="Helical" evidence="1">
    <location>
        <begin position="58"/>
        <end position="77"/>
    </location>
</feature>
<dbReference type="Gene3D" id="1.10.1760.20">
    <property type="match status" value="1"/>
</dbReference>
<dbReference type="GO" id="GO:0015234">
    <property type="term" value="F:thiamine transmembrane transporter activity"/>
    <property type="evidence" value="ECO:0007669"/>
    <property type="project" value="InterPro"/>
</dbReference>
<feature type="transmembrane region" description="Helical" evidence="1">
    <location>
        <begin position="83"/>
        <end position="104"/>
    </location>
</feature>
<keyword evidence="1" id="KW-0472">Membrane</keyword>
<dbReference type="GO" id="GO:0005886">
    <property type="term" value="C:plasma membrane"/>
    <property type="evidence" value="ECO:0007669"/>
    <property type="project" value="InterPro"/>
</dbReference>
<organism evidence="2 3">
    <name type="scientific">Niallia alba</name>
    <dbReference type="NCBI Taxonomy" id="2729105"/>
    <lineage>
        <taxon>Bacteria</taxon>
        <taxon>Bacillati</taxon>
        <taxon>Bacillota</taxon>
        <taxon>Bacilli</taxon>
        <taxon>Bacillales</taxon>
        <taxon>Bacillaceae</taxon>
        <taxon>Niallia</taxon>
    </lineage>
</organism>
<keyword evidence="1" id="KW-1133">Transmembrane helix</keyword>
<comment type="caution">
    <text evidence="2">The sequence shown here is derived from an EMBL/GenBank/DDBJ whole genome shotgun (WGS) entry which is preliminary data.</text>
</comment>
<feature type="transmembrane region" description="Helical" evidence="1">
    <location>
        <begin position="31"/>
        <end position="51"/>
    </location>
</feature>
<feature type="transmembrane region" description="Helical" evidence="1">
    <location>
        <begin position="7"/>
        <end position="25"/>
    </location>
</feature>
<evidence type="ECO:0000313" key="2">
    <source>
        <dbReference type="EMBL" id="NMO77948.1"/>
    </source>
</evidence>
<keyword evidence="3" id="KW-1185">Reference proteome</keyword>